<dbReference type="Gene3D" id="2.40.50.140">
    <property type="entry name" value="Nucleic acid-binding proteins"/>
    <property type="match status" value="2"/>
</dbReference>
<feature type="compositionally biased region" description="Basic and acidic residues" evidence="1">
    <location>
        <begin position="217"/>
        <end position="235"/>
    </location>
</feature>
<dbReference type="SUPFAM" id="SSF50249">
    <property type="entry name" value="Nucleic acid-binding proteins"/>
    <property type="match status" value="1"/>
</dbReference>
<dbReference type="Proteomes" id="UP000245207">
    <property type="component" value="Unassembled WGS sequence"/>
</dbReference>
<dbReference type="CDD" id="cd04481">
    <property type="entry name" value="RPA1_DBD_B_like"/>
    <property type="match status" value="1"/>
</dbReference>
<feature type="region of interest" description="Disordered" evidence="1">
    <location>
        <begin position="217"/>
        <end position="254"/>
    </location>
</feature>
<evidence type="ECO:0008006" key="4">
    <source>
        <dbReference type="Google" id="ProtNLM"/>
    </source>
</evidence>
<accession>A0A2U1N369</accession>
<organism evidence="2 3">
    <name type="scientific">Artemisia annua</name>
    <name type="common">Sweet wormwood</name>
    <dbReference type="NCBI Taxonomy" id="35608"/>
    <lineage>
        <taxon>Eukaryota</taxon>
        <taxon>Viridiplantae</taxon>
        <taxon>Streptophyta</taxon>
        <taxon>Embryophyta</taxon>
        <taxon>Tracheophyta</taxon>
        <taxon>Spermatophyta</taxon>
        <taxon>Magnoliopsida</taxon>
        <taxon>eudicotyledons</taxon>
        <taxon>Gunneridae</taxon>
        <taxon>Pentapetalae</taxon>
        <taxon>asterids</taxon>
        <taxon>campanulids</taxon>
        <taxon>Asterales</taxon>
        <taxon>Asteraceae</taxon>
        <taxon>Asteroideae</taxon>
        <taxon>Anthemideae</taxon>
        <taxon>Artemisiinae</taxon>
        <taxon>Artemisia</taxon>
    </lineage>
</organism>
<dbReference type="OrthoDB" id="1750540at2759"/>
<protein>
    <recommendedName>
        <fullName evidence="4">Nucleic acid-binding, OB-fold protein</fullName>
    </recommendedName>
</protein>
<dbReference type="AlphaFoldDB" id="A0A2U1N369"/>
<evidence type="ECO:0000256" key="1">
    <source>
        <dbReference type="SAM" id="MobiDB-lite"/>
    </source>
</evidence>
<proteinExistence type="predicted"/>
<comment type="caution">
    <text evidence="2">The sequence shown here is derived from an EMBL/GenBank/DDBJ whole genome shotgun (WGS) entry which is preliminary data.</text>
</comment>
<name>A0A2U1N369_ARTAN</name>
<dbReference type="STRING" id="35608.A0A2U1N369"/>
<dbReference type="InterPro" id="IPR012340">
    <property type="entry name" value="NA-bd_OB-fold"/>
</dbReference>
<evidence type="ECO:0000313" key="2">
    <source>
        <dbReference type="EMBL" id="PWA67939.1"/>
    </source>
</evidence>
<sequence length="270" mass="31192">MENGCVGCGDLELMEINGKPGQELQCQLQDLSSNEISCTFWGEYARQINNYISNDDNSSKQKIVIIVQYGRYKIWRDKQSVQNGYVGSKLFTNLDIAEIKEFQHKLLLDDAETKTASKMSLSNWSYNSTHDEFLNRFPIRSIEEIRDLDEAGDVDQFPRALEKLVGRKFAFKIDVAEYNIEREWYIYTMVKMTDDKHVIGELLKKVLNNEDALSMTRENKTPTTVEKDSATSPEKRKLKAIPNPDFDDSDDTPNKKLKLDLLKEIKIEMP</sequence>
<evidence type="ECO:0000313" key="3">
    <source>
        <dbReference type="Proteomes" id="UP000245207"/>
    </source>
</evidence>
<gene>
    <name evidence="2" type="ORF">CTI12_AA314680</name>
</gene>
<keyword evidence="3" id="KW-1185">Reference proteome</keyword>
<reference evidence="2 3" key="1">
    <citation type="journal article" date="2018" name="Mol. Plant">
        <title>The genome of Artemisia annua provides insight into the evolution of Asteraceae family and artemisinin biosynthesis.</title>
        <authorList>
            <person name="Shen Q."/>
            <person name="Zhang L."/>
            <person name="Liao Z."/>
            <person name="Wang S."/>
            <person name="Yan T."/>
            <person name="Shi P."/>
            <person name="Liu M."/>
            <person name="Fu X."/>
            <person name="Pan Q."/>
            <person name="Wang Y."/>
            <person name="Lv Z."/>
            <person name="Lu X."/>
            <person name="Zhang F."/>
            <person name="Jiang W."/>
            <person name="Ma Y."/>
            <person name="Chen M."/>
            <person name="Hao X."/>
            <person name="Li L."/>
            <person name="Tang Y."/>
            <person name="Lv G."/>
            <person name="Zhou Y."/>
            <person name="Sun X."/>
            <person name="Brodelius P.E."/>
            <person name="Rose J.K.C."/>
            <person name="Tang K."/>
        </authorList>
    </citation>
    <scope>NUCLEOTIDE SEQUENCE [LARGE SCALE GENOMIC DNA]</scope>
    <source>
        <strain evidence="3">cv. Huhao1</strain>
        <tissue evidence="2">Leaf</tissue>
    </source>
</reference>
<dbReference type="EMBL" id="PKPP01003734">
    <property type="protein sequence ID" value="PWA67939.1"/>
    <property type="molecule type" value="Genomic_DNA"/>
</dbReference>